<organism evidence="14 15">
    <name type="scientific">Hydrocarboniphaga daqingensis</name>
    <dbReference type="NCBI Taxonomy" id="490188"/>
    <lineage>
        <taxon>Bacteria</taxon>
        <taxon>Pseudomonadati</taxon>
        <taxon>Pseudomonadota</taxon>
        <taxon>Gammaproteobacteria</taxon>
        <taxon>Nevskiales</taxon>
        <taxon>Nevskiaceae</taxon>
        <taxon>Hydrocarboniphaga</taxon>
    </lineage>
</organism>
<dbReference type="SUPFAM" id="SSF54523">
    <property type="entry name" value="Pili subunits"/>
    <property type="match status" value="1"/>
</dbReference>
<dbReference type="InterPro" id="IPR012902">
    <property type="entry name" value="N_methyl_site"/>
</dbReference>
<dbReference type="AlphaFoldDB" id="A0A1M5PT29"/>
<dbReference type="NCBIfam" id="TIGR02532">
    <property type="entry name" value="IV_pilin_GFxxxE"/>
    <property type="match status" value="1"/>
</dbReference>
<dbReference type="OrthoDB" id="6076129at2"/>
<dbReference type="GO" id="GO:0015628">
    <property type="term" value="P:protein secretion by the type II secretion system"/>
    <property type="evidence" value="ECO:0007669"/>
    <property type="project" value="InterPro"/>
</dbReference>
<feature type="region of interest" description="Disordered" evidence="11">
    <location>
        <begin position="121"/>
        <end position="160"/>
    </location>
</feature>
<proteinExistence type="inferred from homology"/>
<dbReference type="InterPro" id="IPR045584">
    <property type="entry name" value="Pilin-like"/>
</dbReference>
<evidence type="ECO:0000256" key="2">
    <source>
        <dbReference type="ARBA" id="ARBA00021549"/>
    </source>
</evidence>
<dbReference type="Proteomes" id="UP000199758">
    <property type="component" value="Unassembled WGS sequence"/>
</dbReference>
<dbReference type="GO" id="GO:0005886">
    <property type="term" value="C:plasma membrane"/>
    <property type="evidence" value="ECO:0007669"/>
    <property type="project" value="UniProtKB-SubCell"/>
</dbReference>
<feature type="transmembrane region" description="Helical" evidence="12">
    <location>
        <begin position="12"/>
        <end position="33"/>
    </location>
</feature>
<evidence type="ECO:0000256" key="7">
    <source>
        <dbReference type="ARBA" id="ARBA00022989"/>
    </source>
</evidence>
<feature type="compositionally biased region" description="Basic and acidic residues" evidence="11">
    <location>
        <begin position="121"/>
        <end position="152"/>
    </location>
</feature>
<reference evidence="14 15" key="1">
    <citation type="submission" date="2016-11" db="EMBL/GenBank/DDBJ databases">
        <authorList>
            <person name="Jaros S."/>
            <person name="Januszkiewicz K."/>
            <person name="Wedrychowicz H."/>
        </authorList>
    </citation>
    <scope>NUCLEOTIDE SEQUENCE [LARGE SCALE GENOMIC DNA]</scope>
    <source>
        <strain evidence="14 15">CGMCC 1.7049</strain>
    </source>
</reference>
<comment type="similarity">
    <text evidence="9">Belongs to the GSP H family.</text>
</comment>
<keyword evidence="5" id="KW-0997">Cell inner membrane</keyword>
<evidence type="ECO:0000256" key="1">
    <source>
        <dbReference type="ARBA" id="ARBA00004377"/>
    </source>
</evidence>
<evidence type="ECO:0000256" key="8">
    <source>
        <dbReference type="ARBA" id="ARBA00023136"/>
    </source>
</evidence>
<name>A0A1M5PT29_9GAMM</name>
<evidence type="ECO:0000256" key="6">
    <source>
        <dbReference type="ARBA" id="ARBA00022692"/>
    </source>
</evidence>
<evidence type="ECO:0000256" key="10">
    <source>
        <dbReference type="ARBA" id="ARBA00030775"/>
    </source>
</evidence>
<feature type="domain" description="General secretion pathway GspH" evidence="13">
    <location>
        <begin position="45"/>
        <end position="179"/>
    </location>
</feature>
<keyword evidence="4" id="KW-0488">Methylation</keyword>
<evidence type="ECO:0000256" key="12">
    <source>
        <dbReference type="SAM" id="Phobius"/>
    </source>
</evidence>
<dbReference type="InterPro" id="IPR022346">
    <property type="entry name" value="T2SS_GspH"/>
</dbReference>
<evidence type="ECO:0000256" key="3">
    <source>
        <dbReference type="ARBA" id="ARBA00022475"/>
    </source>
</evidence>
<dbReference type="Pfam" id="PF07963">
    <property type="entry name" value="N_methyl"/>
    <property type="match status" value="1"/>
</dbReference>
<keyword evidence="8 12" id="KW-0472">Membrane</keyword>
<gene>
    <name evidence="14" type="ORF">SAMN04488068_2305</name>
</gene>
<sequence length="203" mass="23312">MRHQRRDHGFTLIEIMVVMVVIGILATFLSLSIGNRAIDDRLEVEARRMQQLVQFAAEQAQIQGTEIGIRTTTEGFEFLAMDNNGLWQSVDEGMLRPRAIVEPFYVELQVEGQKVSPVAVDRLKEREQREEDRKQDADQADDDARLELDSKPKNRPQPQVFLLSSGDATAFTLDLKLKGFPSYYRLDCDVLTRCKLDRQLERS</sequence>
<dbReference type="GO" id="GO:0015627">
    <property type="term" value="C:type II protein secretion system complex"/>
    <property type="evidence" value="ECO:0007669"/>
    <property type="project" value="InterPro"/>
</dbReference>
<dbReference type="PRINTS" id="PR00885">
    <property type="entry name" value="BCTERIALGSPH"/>
</dbReference>
<dbReference type="STRING" id="490188.SAMN04488068_2305"/>
<dbReference type="PROSITE" id="PS00409">
    <property type="entry name" value="PROKAR_NTER_METHYL"/>
    <property type="match status" value="1"/>
</dbReference>
<keyword evidence="3" id="KW-1003">Cell membrane</keyword>
<evidence type="ECO:0000256" key="11">
    <source>
        <dbReference type="SAM" id="MobiDB-lite"/>
    </source>
</evidence>
<dbReference type="RefSeq" id="WP_072897703.1">
    <property type="nucleotide sequence ID" value="NZ_FQWZ01000005.1"/>
</dbReference>
<evidence type="ECO:0000256" key="9">
    <source>
        <dbReference type="ARBA" id="ARBA00025772"/>
    </source>
</evidence>
<dbReference type="InterPro" id="IPR002416">
    <property type="entry name" value="T2SS_protein-GspH"/>
</dbReference>
<dbReference type="EMBL" id="FQWZ01000005">
    <property type="protein sequence ID" value="SHH05107.1"/>
    <property type="molecule type" value="Genomic_DNA"/>
</dbReference>
<keyword evidence="7 12" id="KW-1133">Transmembrane helix</keyword>
<protein>
    <recommendedName>
        <fullName evidence="2">Type II secretion system protein H</fullName>
    </recommendedName>
    <alternativeName>
        <fullName evidence="10">General secretion pathway protein H</fullName>
    </alternativeName>
</protein>
<comment type="subcellular location">
    <subcellularLocation>
        <location evidence="1">Cell inner membrane</location>
        <topology evidence="1">Single-pass membrane protein</topology>
    </subcellularLocation>
</comment>
<dbReference type="Pfam" id="PF12019">
    <property type="entry name" value="GspH"/>
    <property type="match status" value="1"/>
</dbReference>
<dbReference type="Gene3D" id="3.55.40.10">
    <property type="entry name" value="minor pseudopilin epsh domain"/>
    <property type="match status" value="1"/>
</dbReference>
<evidence type="ECO:0000256" key="4">
    <source>
        <dbReference type="ARBA" id="ARBA00022481"/>
    </source>
</evidence>
<keyword evidence="6 12" id="KW-0812">Transmembrane</keyword>
<accession>A0A1M5PT29</accession>
<evidence type="ECO:0000256" key="5">
    <source>
        <dbReference type="ARBA" id="ARBA00022519"/>
    </source>
</evidence>
<evidence type="ECO:0000313" key="15">
    <source>
        <dbReference type="Proteomes" id="UP000199758"/>
    </source>
</evidence>
<keyword evidence="15" id="KW-1185">Reference proteome</keyword>
<evidence type="ECO:0000313" key="14">
    <source>
        <dbReference type="EMBL" id="SHH05107.1"/>
    </source>
</evidence>
<evidence type="ECO:0000259" key="13">
    <source>
        <dbReference type="Pfam" id="PF12019"/>
    </source>
</evidence>